<evidence type="ECO:0000256" key="2">
    <source>
        <dbReference type="SAM" id="MobiDB-lite"/>
    </source>
</evidence>
<feature type="region of interest" description="Disordered" evidence="2">
    <location>
        <begin position="1152"/>
        <end position="1190"/>
    </location>
</feature>
<organism evidence="3 4">
    <name type="scientific">Cyclostephanos tholiformis</name>
    <dbReference type="NCBI Taxonomy" id="382380"/>
    <lineage>
        <taxon>Eukaryota</taxon>
        <taxon>Sar</taxon>
        <taxon>Stramenopiles</taxon>
        <taxon>Ochrophyta</taxon>
        <taxon>Bacillariophyta</taxon>
        <taxon>Coscinodiscophyceae</taxon>
        <taxon>Thalassiosirophycidae</taxon>
        <taxon>Stephanodiscales</taxon>
        <taxon>Stephanodiscaceae</taxon>
        <taxon>Cyclostephanos</taxon>
    </lineage>
</organism>
<dbReference type="EMBL" id="JALLPB020000417">
    <property type="protein sequence ID" value="KAL3809335.1"/>
    <property type="molecule type" value="Genomic_DNA"/>
</dbReference>
<feature type="coiled-coil region" evidence="1">
    <location>
        <begin position="2136"/>
        <end position="2163"/>
    </location>
</feature>
<feature type="compositionally biased region" description="Basic and acidic residues" evidence="2">
    <location>
        <begin position="353"/>
        <end position="367"/>
    </location>
</feature>
<sequence>MPSPSFHQMRVDSPQVMMIDAPISKEADAPIILVPGSLSTAPSIVTVGATEVGSTKHSAPPPAGSIVTEEGTMRDGWKSEEGVNYGEVVCPNRSMSLLSTFSIVSTNAHSLMSEESIGSDYQEDEDDGQEQESTFEEGGTTVDRANATSIGDILDPSDEDSTMIMTVAEERDVVFDVMYDRHDEVAREDPSPVEMTCDATAKEGRDKAPRTRGVTLRRHTKTKVPSIGLIKRRLHFGMELKRFAKSRTKNDYAVKGAMTTIVENVECEISNPRSDHTSEAPSIARMGSNIDQGGLGDRCDEMIAISIEPGEAVKEPEAETMTESAPITKEAWIVKIQGRLSPRRKLQVPSVKNRKERDGWDSRPEKSSNIDVLNLLAPERESPKTQARIEDEPPIDDVREFHETRPLSSPKKRKFHVPSVKNRIMGLMKSSEREIHADNAAIKKAACDKMKIELKTTSSMEAAAPTIKSCPVDLDDGFSSDNSCATAIDESVTTGQKLSEEQTKMEEEPIDDYREFHETRPSSSPDDVDVNLGCSIMANFVKFSHAKCTSPLCCVGEEGGSKERDGSSLRPEESFDIAVSNLIANERESPKPLMREDERIDDYREFHETRPLNSLDDVDVNPSCMPKPDDGLSLAECTSPLSCTGEEGVSEKRDGSDSPFFCTGEEGGSEKRNGSDSQSEASSNVAILNIVATEQELSEPVTHTQPKQDESPQCASPHLQMAKLEHEAAKSSKLGEASTEIQGEVLTKIEDEAVELIFSYTERRLIDLHVSIDMDDNLNGTPMKTIEIAINEAGTMAQVEKKEVNTNHKRSKSLSQFKEKQVKGCTQAGCDCRSSSTLTPEPISSEELCRTECLVPHWGASCTPEQAKANRLELCLALKSFKEKEAEALAKGNLACAKLENKCLLEGELKHLTEMRRRKRAVNEKNRQLMIKKKKADIDIAVVKHAMAQRAYALANTEAAKARDNARRVLEKMRASTLNPLSESETRDMMKSLQASFDDPAPKRKHKHIPHLSRRNKYSIEIETSDSTKSSLSSQASSVSHNIVEVCTLVMMIDASISKEADAPIILVPGSLSTAPSIVTVGATEVGSIKHSASPPAGSIVTEEGTMWDEWTSEGGVNYGEVVCPNRTMSLLSTFSIVSTNVHSLMSEESIRSDYEEDEDDGQEQESTSEGGGSTVDRANATSIGDILNPADENSTMIMTVAEERDVVFDVMYDRHDEVAREDPSPVEMTCDATAKEGRDKAPRTRGVTLRRHTKTKVPSIGLIKRRLHFGMELKRFAKSRTKNDYAVKGAMTTIVENKEPEISNPRSDHTSKAPSIARLGPNIDQERMDNRDDEMIAISIEPGEAVTEPEAEAATESAPITKEAWIGKVRGRLSPRRKLHVPSVKNRKERDGWDSRPEKSSNIDVLNLLAPERESPKTQTMIEDEPPIDDVREFHETRPLSSPKKRKFHVPSVKTHIIGLMKSFEREIHADTAAIRKAACDKLKMELHMTSSIEAAAPTTKSCPVDFDAVAVDESVTTGQKLSEEQTKMEDEPIDDYRELLKTSPLSSPDDVDVNLGCSILANFVNFSHAEFTSSLCCAGEEGGSKARDGSNPQPEESSDIAVSNLIANERESPKPLTRIEDEPIDDVREFHETRPLSSPKKRKFHVPSVKNSIMGLMDFFDREIHAATAFTRKDACDKLKMELHTTSLIEAAAPTTKSCPVDLDDSFGSDESSAAAINESVTTDQELSEEQTRMEDEPINDYREFFENRQSSSPDDVDVNLGCSIMANFVKFSLAECTSPLCCVDEEGGSKERDVSDPQLEESSDIAVSNLIANQRESPKPLMREDEPIKDYREFHETRPLSSLDDVDVNPSCMPKPGEGLSLAECTSPLSCTSEEGESEKRDGSDSPLFCTGEEGGSEKRNGSDSQSEASSNVAILNIVATEQELSEPVTHTQPKQVESPQCASPHLQMAKLEHEAAKSSKLGEASTEIEGEVLTKIEDEAVELIFSYTERRLIDLDDSIDLDGSFNGAPMATTEVAINKAVKMAHVEKKEVNTNHKRSKSLSQFKEKQVKECTQAGCDCRSSSTLTPEPISSEELCRTECLVPHWGASCTPEQAKANRLELCLALKSFKEKEAEALAKGNLACAKLENKCLLEEELKHLTEMRRRRRAVNEKNRQLMIKKKKADVDIAVLEHAMAQRAYALANTEAAKARDNARHVLEKMRASVTLNPLSESETRDTMESLQASFDDPAPKRKHQHIPHLSRRNKYSIEIETSDSTKSSLSSQASTVSHDTIEVCTLSEYLCRLGFNLLDDNTITVIDTDSTDESREEE</sequence>
<name>A0ABD3R8K2_9STRA</name>
<protein>
    <submittedName>
        <fullName evidence="3">Uncharacterized protein</fullName>
    </submittedName>
</protein>
<feature type="region of interest" description="Disordered" evidence="2">
    <location>
        <begin position="643"/>
        <end position="682"/>
    </location>
</feature>
<feature type="region of interest" description="Disordered" evidence="2">
    <location>
        <begin position="1381"/>
        <end position="1400"/>
    </location>
</feature>
<dbReference type="Proteomes" id="UP001530377">
    <property type="component" value="Unassembled WGS sequence"/>
</dbReference>
<feature type="compositionally biased region" description="Acidic residues" evidence="2">
    <location>
        <begin position="121"/>
        <end position="135"/>
    </location>
</feature>
<comment type="caution">
    <text evidence="3">The sequence shown here is derived from an EMBL/GenBank/DDBJ whole genome shotgun (WGS) entry which is preliminary data.</text>
</comment>
<feature type="compositionally biased region" description="Basic and acidic residues" evidence="2">
    <location>
        <begin position="1732"/>
        <end position="1741"/>
    </location>
</feature>
<evidence type="ECO:0000313" key="3">
    <source>
        <dbReference type="EMBL" id="KAL3809335.1"/>
    </source>
</evidence>
<feature type="region of interest" description="Disordered" evidence="2">
    <location>
        <begin position="697"/>
        <end position="716"/>
    </location>
</feature>
<feature type="compositionally biased region" description="Acidic residues" evidence="2">
    <location>
        <begin position="1155"/>
        <end position="1164"/>
    </location>
</feature>
<feature type="region of interest" description="Disordered" evidence="2">
    <location>
        <begin position="114"/>
        <end position="160"/>
    </location>
</feature>
<feature type="region of interest" description="Disordered" evidence="2">
    <location>
        <begin position="271"/>
        <end position="294"/>
    </location>
</feature>
<proteinExistence type="predicted"/>
<feature type="region of interest" description="Disordered" evidence="2">
    <location>
        <begin position="345"/>
        <end position="367"/>
    </location>
</feature>
<feature type="compositionally biased region" description="Basic and acidic residues" evidence="2">
    <location>
        <begin position="1387"/>
        <end position="1400"/>
    </location>
</feature>
<feature type="compositionally biased region" description="Basic and acidic residues" evidence="2">
    <location>
        <begin position="1819"/>
        <end position="1841"/>
    </location>
</feature>
<accession>A0ABD3R8K2</accession>
<evidence type="ECO:0000313" key="4">
    <source>
        <dbReference type="Proteomes" id="UP001530377"/>
    </source>
</evidence>
<feature type="compositionally biased region" description="Basic residues" evidence="2">
    <location>
        <begin position="2235"/>
        <end position="2249"/>
    </location>
</feature>
<keyword evidence="1" id="KW-0175">Coiled coil</keyword>
<keyword evidence="4" id="KW-1185">Reference proteome</keyword>
<feature type="region of interest" description="Disordered" evidence="2">
    <location>
        <begin position="1788"/>
        <end position="1913"/>
    </location>
</feature>
<feature type="region of interest" description="Disordered" evidence="2">
    <location>
        <begin position="1582"/>
        <end position="1601"/>
    </location>
</feature>
<feature type="region of interest" description="Disordered" evidence="2">
    <location>
        <begin position="2229"/>
        <end position="2250"/>
    </location>
</feature>
<evidence type="ECO:0000256" key="1">
    <source>
        <dbReference type="SAM" id="Coils"/>
    </source>
</evidence>
<feature type="region of interest" description="Disordered" evidence="2">
    <location>
        <begin position="1711"/>
        <end position="1741"/>
    </location>
</feature>
<gene>
    <name evidence="3" type="ORF">ACHAXA_003224</name>
</gene>
<reference evidence="3 4" key="1">
    <citation type="submission" date="2024-10" db="EMBL/GenBank/DDBJ databases">
        <title>Updated reference genomes for cyclostephanoid diatoms.</title>
        <authorList>
            <person name="Roberts W.R."/>
            <person name="Alverson A.J."/>
        </authorList>
    </citation>
    <scope>NUCLEOTIDE SEQUENCE [LARGE SCALE GENOMIC DNA]</scope>
    <source>
        <strain evidence="3 4">AJA228-03</strain>
    </source>
</reference>